<dbReference type="InterPro" id="IPR033121">
    <property type="entry name" value="PEPTIDASE_A1"/>
</dbReference>
<feature type="active site" evidence="3">
    <location>
        <position position="306"/>
    </location>
</feature>
<dbReference type="PANTHER" id="PTHR47966">
    <property type="entry name" value="BETA-SITE APP-CLEAVING ENZYME, ISOFORM A-RELATED"/>
    <property type="match status" value="1"/>
</dbReference>
<dbReference type="Pfam" id="PF00026">
    <property type="entry name" value="Asp"/>
    <property type="match status" value="1"/>
</dbReference>
<reference evidence="9" key="1">
    <citation type="journal article" date="2020" name="Stud. Mycol.">
        <title>101 Dothideomycetes genomes: a test case for predicting lifestyles and emergence of pathogens.</title>
        <authorList>
            <person name="Haridas S."/>
            <person name="Albert R."/>
            <person name="Binder M."/>
            <person name="Bloem J."/>
            <person name="Labutti K."/>
            <person name="Salamov A."/>
            <person name="Andreopoulos B."/>
            <person name="Baker S."/>
            <person name="Barry K."/>
            <person name="Bills G."/>
            <person name="Bluhm B."/>
            <person name="Cannon C."/>
            <person name="Castanera R."/>
            <person name="Culley D."/>
            <person name="Daum C."/>
            <person name="Ezra D."/>
            <person name="Gonzalez J."/>
            <person name="Henrissat B."/>
            <person name="Kuo A."/>
            <person name="Liang C."/>
            <person name="Lipzen A."/>
            <person name="Lutzoni F."/>
            <person name="Magnuson J."/>
            <person name="Mondo S."/>
            <person name="Nolan M."/>
            <person name="Ohm R."/>
            <person name="Pangilinan J."/>
            <person name="Park H.-J."/>
            <person name="Ramirez L."/>
            <person name="Alfaro M."/>
            <person name="Sun H."/>
            <person name="Tritt A."/>
            <person name="Yoshinaga Y."/>
            <person name="Zwiers L.-H."/>
            <person name="Turgeon B."/>
            <person name="Goodwin S."/>
            <person name="Spatafora J."/>
            <person name="Crous P."/>
            <person name="Grigoriev I."/>
        </authorList>
    </citation>
    <scope>NUCLEOTIDE SEQUENCE</scope>
    <source>
        <strain evidence="9">CBS 379.55</strain>
    </source>
</reference>
<sequence>MLGPPSLWTANLLISTLPAAVNAFYPYHPEYERSSNEALSPSHSPHSRRQGAASSHNLPSPVLPIRRVPVPRDNIFNILKSEDPKQGNSVAIDQDGTDVSYMVAVTFGDSKKEYHLLLDSAASNTWVMARDCPTEACKSHSLFGKEDSSSLKVQATPFHVTYGTGSVSGVVATDTVYVGPLSAPLTLGLANNVSQEFSSYPMDGILGIGRGSKAEGSIDAPSVVEILKSSALIPNTIYGVHLNRASDGAKDGELNLGGPNPERYDGDLNYLPLVPNPDGFWEIPVSAVGAGDTDSDIRGDRTAIIDTGTSFIYMPGPDADAVHRPIVRSRKSGETYAVPCDTKTLVWLQFGGQYYNISTVDYIGRDVGDGYCQSLIVGRQTFGEKQWLVGDVFLKNVYTVFDNEGGRIGFGVKRTHQEGDGDSSNAPKPSSSANPNASTGSFAPSNTAVPEGSPSAGAQRGPAGSPSPTGGAAKTPVSLGSLTVSFVIGLVAMHLY</sequence>
<dbReference type="RefSeq" id="XP_033658114.1">
    <property type="nucleotide sequence ID" value="XM_033797260.1"/>
</dbReference>
<feature type="signal peptide" evidence="7">
    <location>
        <begin position="1"/>
        <end position="23"/>
    </location>
</feature>
<dbReference type="AlphaFoldDB" id="A0A6A6JXW0"/>
<keyword evidence="5 9" id="KW-0645">Protease</keyword>
<dbReference type="InterPro" id="IPR001969">
    <property type="entry name" value="Aspartic_peptidase_AS"/>
</dbReference>
<dbReference type="InterPro" id="IPR034164">
    <property type="entry name" value="Pepsin-like_dom"/>
</dbReference>
<proteinExistence type="inferred from homology"/>
<keyword evidence="5" id="KW-0378">Hydrolase</keyword>
<evidence type="ECO:0000256" key="7">
    <source>
        <dbReference type="SAM" id="SignalP"/>
    </source>
</evidence>
<feature type="compositionally biased region" description="Low complexity" evidence="6">
    <location>
        <begin position="423"/>
        <end position="438"/>
    </location>
</feature>
<comment type="similarity">
    <text evidence="1 5">Belongs to the peptidase A1 family.</text>
</comment>
<evidence type="ECO:0000313" key="9">
    <source>
        <dbReference type="EMBL" id="KAF2280576.1"/>
    </source>
</evidence>
<dbReference type="InterPro" id="IPR021109">
    <property type="entry name" value="Peptidase_aspartic_dom_sf"/>
</dbReference>
<dbReference type="OrthoDB" id="660550at2759"/>
<feature type="compositionally biased region" description="Polar residues" evidence="6">
    <location>
        <begin position="439"/>
        <end position="448"/>
    </location>
</feature>
<organism evidence="9 10">
    <name type="scientific">Westerdykella ornata</name>
    <dbReference type="NCBI Taxonomy" id="318751"/>
    <lineage>
        <taxon>Eukaryota</taxon>
        <taxon>Fungi</taxon>
        <taxon>Dikarya</taxon>
        <taxon>Ascomycota</taxon>
        <taxon>Pezizomycotina</taxon>
        <taxon>Dothideomycetes</taxon>
        <taxon>Pleosporomycetidae</taxon>
        <taxon>Pleosporales</taxon>
        <taxon>Sporormiaceae</taxon>
        <taxon>Westerdykella</taxon>
    </lineage>
</organism>
<evidence type="ECO:0000256" key="2">
    <source>
        <dbReference type="ARBA" id="ARBA00022750"/>
    </source>
</evidence>
<dbReference type="SUPFAM" id="SSF50630">
    <property type="entry name" value="Acid proteases"/>
    <property type="match status" value="1"/>
</dbReference>
<dbReference type="PROSITE" id="PS51767">
    <property type="entry name" value="PEPTIDASE_A1"/>
    <property type="match status" value="1"/>
</dbReference>
<dbReference type="Proteomes" id="UP000800097">
    <property type="component" value="Unassembled WGS sequence"/>
</dbReference>
<gene>
    <name evidence="9" type="ORF">EI97DRAFT_428664</name>
</gene>
<evidence type="ECO:0000256" key="3">
    <source>
        <dbReference type="PIRSR" id="PIRSR601461-1"/>
    </source>
</evidence>
<keyword evidence="4" id="KW-1015">Disulfide bond</keyword>
<evidence type="ECO:0000256" key="1">
    <source>
        <dbReference type="ARBA" id="ARBA00007447"/>
    </source>
</evidence>
<feature type="region of interest" description="Disordered" evidence="6">
    <location>
        <begin position="34"/>
        <end position="65"/>
    </location>
</feature>
<dbReference type="GO" id="GO:0004190">
    <property type="term" value="F:aspartic-type endopeptidase activity"/>
    <property type="evidence" value="ECO:0007669"/>
    <property type="project" value="UniProtKB-KW"/>
</dbReference>
<dbReference type="PRINTS" id="PR00792">
    <property type="entry name" value="PEPSIN"/>
</dbReference>
<dbReference type="PANTHER" id="PTHR47966:SF75">
    <property type="entry name" value="ENDOPEPTIDASE (CTSD), PUTATIVE (AFU_ORTHOLOGUE AFUA_4G07040)-RELATED"/>
    <property type="match status" value="1"/>
</dbReference>
<evidence type="ECO:0000259" key="8">
    <source>
        <dbReference type="PROSITE" id="PS51767"/>
    </source>
</evidence>
<dbReference type="InterPro" id="IPR001461">
    <property type="entry name" value="Aspartic_peptidase_A1"/>
</dbReference>
<feature type="compositionally biased region" description="Low complexity" evidence="6">
    <location>
        <begin position="461"/>
        <end position="473"/>
    </location>
</feature>
<feature type="domain" description="Peptidase A1" evidence="8">
    <location>
        <begin position="101"/>
        <end position="411"/>
    </location>
</feature>
<feature type="chain" id="PRO_5025466485" evidence="7">
    <location>
        <begin position="24"/>
        <end position="496"/>
    </location>
</feature>
<accession>A0A6A6JXW0</accession>
<dbReference type="EMBL" id="ML986484">
    <property type="protein sequence ID" value="KAF2280576.1"/>
    <property type="molecule type" value="Genomic_DNA"/>
</dbReference>
<evidence type="ECO:0000313" key="10">
    <source>
        <dbReference type="Proteomes" id="UP000800097"/>
    </source>
</evidence>
<feature type="active site" evidence="3">
    <location>
        <position position="119"/>
    </location>
</feature>
<evidence type="ECO:0000256" key="4">
    <source>
        <dbReference type="PIRSR" id="PIRSR601461-2"/>
    </source>
</evidence>
<keyword evidence="7" id="KW-0732">Signal</keyword>
<feature type="disulfide bond" evidence="4">
    <location>
        <begin position="132"/>
        <end position="137"/>
    </location>
</feature>
<evidence type="ECO:0000256" key="5">
    <source>
        <dbReference type="RuleBase" id="RU000454"/>
    </source>
</evidence>
<name>A0A6A6JXW0_WESOR</name>
<evidence type="ECO:0000256" key="6">
    <source>
        <dbReference type="SAM" id="MobiDB-lite"/>
    </source>
</evidence>
<feature type="region of interest" description="Disordered" evidence="6">
    <location>
        <begin position="411"/>
        <end position="475"/>
    </location>
</feature>
<dbReference type="CDD" id="cd05471">
    <property type="entry name" value="pepsin_like"/>
    <property type="match status" value="1"/>
</dbReference>
<dbReference type="PROSITE" id="PS00141">
    <property type="entry name" value="ASP_PROTEASE"/>
    <property type="match status" value="1"/>
</dbReference>
<dbReference type="GO" id="GO:0006508">
    <property type="term" value="P:proteolysis"/>
    <property type="evidence" value="ECO:0007669"/>
    <property type="project" value="UniProtKB-KW"/>
</dbReference>
<keyword evidence="10" id="KW-1185">Reference proteome</keyword>
<keyword evidence="2 5" id="KW-0064">Aspartyl protease</keyword>
<dbReference type="GeneID" id="54550435"/>
<protein>
    <submittedName>
        <fullName evidence="9">Acid protease</fullName>
    </submittedName>
</protein>
<dbReference type="Gene3D" id="2.40.70.10">
    <property type="entry name" value="Acid Proteases"/>
    <property type="match status" value="2"/>
</dbReference>